<keyword evidence="3 6" id="KW-0812">Transmembrane</keyword>
<feature type="transmembrane region" description="Helical" evidence="6">
    <location>
        <begin position="40"/>
        <end position="66"/>
    </location>
</feature>
<name>D3PCD0_DEFDS</name>
<feature type="transmembrane region" description="Helical" evidence="6">
    <location>
        <begin position="149"/>
        <end position="170"/>
    </location>
</feature>
<dbReference type="PANTHER" id="PTHR30086">
    <property type="entry name" value="ARGININE EXPORTER PROTEIN ARGO"/>
    <property type="match status" value="1"/>
</dbReference>
<accession>D3PCD0</accession>
<feature type="transmembrane region" description="Helical" evidence="6">
    <location>
        <begin position="78"/>
        <end position="96"/>
    </location>
</feature>
<dbReference type="InterPro" id="IPR001123">
    <property type="entry name" value="LeuE-type"/>
</dbReference>
<feature type="transmembrane region" description="Helical" evidence="6">
    <location>
        <begin position="182"/>
        <end position="203"/>
    </location>
</feature>
<dbReference type="EMBL" id="AP011529">
    <property type="protein sequence ID" value="BAI80253.1"/>
    <property type="molecule type" value="Genomic_DNA"/>
</dbReference>
<evidence type="ECO:0000256" key="3">
    <source>
        <dbReference type="ARBA" id="ARBA00022692"/>
    </source>
</evidence>
<evidence type="ECO:0000313" key="8">
    <source>
        <dbReference type="Proteomes" id="UP000001520"/>
    </source>
</evidence>
<feature type="transmembrane region" description="Helical" evidence="6">
    <location>
        <begin position="116"/>
        <end position="137"/>
    </location>
</feature>
<keyword evidence="8" id="KW-1185">Reference proteome</keyword>
<keyword evidence="4 6" id="KW-1133">Transmembrane helix</keyword>
<dbReference type="Pfam" id="PF01810">
    <property type="entry name" value="LysE"/>
    <property type="match status" value="1"/>
</dbReference>
<dbReference type="PANTHER" id="PTHR30086:SF20">
    <property type="entry name" value="ARGININE EXPORTER PROTEIN ARGO-RELATED"/>
    <property type="match status" value="1"/>
</dbReference>
<keyword evidence="5 6" id="KW-0472">Membrane</keyword>
<protein>
    <submittedName>
        <fullName evidence="7">Lysine exporter</fullName>
    </submittedName>
</protein>
<dbReference type="STRING" id="639282.DEFDS_0775"/>
<dbReference type="OrthoDB" id="5638726at2"/>
<dbReference type="AlphaFoldDB" id="D3PCD0"/>
<organism evidence="7 8">
    <name type="scientific">Deferribacter desulfuricans (strain DSM 14783 / JCM 11476 / NBRC 101012 / SSM1)</name>
    <dbReference type="NCBI Taxonomy" id="639282"/>
    <lineage>
        <taxon>Bacteria</taxon>
        <taxon>Pseudomonadati</taxon>
        <taxon>Deferribacterota</taxon>
        <taxon>Deferribacteres</taxon>
        <taxon>Deferribacterales</taxon>
        <taxon>Deferribacteraceae</taxon>
        <taxon>Deferribacter</taxon>
    </lineage>
</organism>
<reference evidence="7 8" key="1">
    <citation type="journal article" date="2010" name="DNA Res.">
        <title>Bacterial lifestyle in a deep-sea hydrothermal vent chimney revealed by the genome sequence of the thermophilic bacterium Deferribacter desulfuricans SSM1.</title>
        <authorList>
            <person name="Takaki Y."/>
            <person name="Shimamura S."/>
            <person name="Nakagawa S."/>
            <person name="Fukuhara Y."/>
            <person name="Horikawa H."/>
            <person name="Ankai A."/>
            <person name="Harada T."/>
            <person name="Hosoyama A."/>
            <person name="Oguchi A."/>
            <person name="Fukui S."/>
            <person name="Fujita N."/>
            <person name="Takami H."/>
            <person name="Takai K."/>
        </authorList>
    </citation>
    <scope>NUCLEOTIDE SEQUENCE [LARGE SCALE GENOMIC DNA]</scope>
    <source>
        <strain evidence="8">DSM 14783 / JCM 11476 / NBRC 101012 / SSM1</strain>
    </source>
</reference>
<dbReference type="Proteomes" id="UP000001520">
    <property type="component" value="Chromosome"/>
</dbReference>
<keyword evidence="2" id="KW-1003">Cell membrane</keyword>
<comment type="subcellular location">
    <subcellularLocation>
        <location evidence="1">Cell membrane</location>
        <topology evidence="1">Multi-pass membrane protein</topology>
    </subcellularLocation>
</comment>
<dbReference type="HOGENOM" id="CLU_087840_0_0_0"/>
<gene>
    <name evidence="7" type="ordered locus">DEFDS_0775</name>
</gene>
<evidence type="ECO:0000256" key="5">
    <source>
        <dbReference type="ARBA" id="ARBA00023136"/>
    </source>
</evidence>
<sequence>MSFVFSTALIDGFSLGFSLIMAIGAQNAFLIKNGLLKNHIFLICFICAVSDALLIFTGISSIGFLIDKHPVLITFTKYFGVIFISFYGFMNLYSAIAKNEALSLNNYKNQTFKKTVFMTLAFTFLNPHVYLDTVLLLGSISAQYGKYKYIFGIGASLASFIFFYSLGYGSKLLAPILTKPKIWKIIEFSIGILMLFIAAKIYFM</sequence>
<evidence type="ECO:0000256" key="1">
    <source>
        <dbReference type="ARBA" id="ARBA00004651"/>
    </source>
</evidence>
<dbReference type="eggNOG" id="COG1279">
    <property type="taxonomic scope" value="Bacteria"/>
</dbReference>
<evidence type="ECO:0000313" key="7">
    <source>
        <dbReference type="EMBL" id="BAI80253.1"/>
    </source>
</evidence>
<evidence type="ECO:0000256" key="2">
    <source>
        <dbReference type="ARBA" id="ARBA00022475"/>
    </source>
</evidence>
<dbReference type="KEGG" id="ddf:DEFDS_0775"/>
<dbReference type="RefSeq" id="WP_013007501.1">
    <property type="nucleotide sequence ID" value="NC_013939.1"/>
</dbReference>
<evidence type="ECO:0000256" key="6">
    <source>
        <dbReference type="SAM" id="Phobius"/>
    </source>
</evidence>
<proteinExistence type="predicted"/>
<evidence type="ECO:0000256" key="4">
    <source>
        <dbReference type="ARBA" id="ARBA00022989"/>
    </source>
</evidence>
<dbReference type="GO" id="GO:0015171">
    <property type="term" value="F:amino acid transmembrane transporter activity"/>
    <property type="evidence" value="ECO:0007669"/>
    <property type="project" value="TreeGrafter"/>
</dbReference>
<dbReference type="GO" id="GO:0005886">
    <property type="term" value="C:plasma membrane"/>
    <property type="evidence" value="ECO:0007669"/>
    <property type="project" value="UniProtKB-SubCell"/>
</dbReference>